<organism evidence="1 2">
    <name type="scientific">Monilinia fructicola</name>
    <name type="common">Brown rot fungus</name>
    <name type="synonym">Ciboria fructicola</name>
    <dbReference type="NCBI Taxonomy" id="38448"/>
    <lineage>
        <taxon>Eukaryota</taxon>
        <taxon>Fungi</taxon>
        <taxon>Dikarya</taxon>
        <taxon>Ascomycota</taxon>
        <taxon>Pezizomycotina</taxon>
        <taxon>Leotiomycetes</taxon>
        <taxon>Helotiales</taxon>
        <taxon>Sclerotiniaceae</taxon>
        <taxon>Monilinia</taxon>
    </lineage>
</organism>
<sequence>MTVRLEPVEEFLVKDEKSSGVVFKRLETMSKPIKFSHCGKRHYSEVPSSSQNLTHPPLLLITINITTLFVFLPSSLKEKKILHFES</sequence>
<reference evidence="1 2" key="1">
    <citation type="submission" date="2019-06" db="EMBL/GenBank/DDBJ databases">
        <title>Genome Sequence of the Brown Rot Fungal Pathogen Monilinia fructicola.</title>
        <authorList>
            <person name="De Miccolis Angelini R.M."/>
            <person name="Landi L."/>
            <person name="Abate D."/>
            <person name="Pollastro S."/>
            <person name="Romanazzi G."/>
            <person name="Faretra F."/>
        </authorList>
    </citation>
    <scope>NUCLEOTIDE SEQUENCE [LARGE SCALE GENOMIC DNA]</scope>
    <source>
        <strain evidence="1 2">Mfrc123</strain>
    </source>
</reference>
<dbReference type="Proteomes" id="UP000322873">
    <property type="component" value="Unassembled WGS sequence"/>
</dbReference>
<keyword evidence="2" id="KW-1185">Reference proteome</keyword>
<evidence type="ECO:0000313" key="2">
    <source>
        <dbReference type="Proteomes" id="UP000322873"/>
    </source>
</evidence>
<dbReference type="EMBL" id="VICG01000011">
    <property type="protein sequence ID" value="KAA8567188.1"/>
    <property type="molecule type" value="Genomic_DNA"/>
</dbReference>
<proteinExistence type="predicted"/>
<dbReference type="AlphaFoldDB" id="A0A5M9JC51"/>
<accession>A0A5M9JC51</accession>
<name>A0A5M9JC51_MONFR</name>
<evidence type="ECO:0000313" key="1">
    <source>
        <dbReference type="EMBL" id="KAA8567188.1"/>
    </source>
</evidence>
<comment type="caution">
    <text evidence="1">The sequence shown here is derived from an EMBL/GenBank/DDBJ whole genome shotgun (WGS) entry which is preliminary data.</text>
</comment>
<gene>
    <name evidence="1" type="ORF">EYC84_010243</name>
</gene>
<protein>
    <submittedName>
        <fullName evidence="1">Uncharacterized protein</fullName>
    </submittedName>
</protein>